<comment type="similarity">
    <text evidence="2">Belongs to the polysaccharide synthase family.</text>
</comment>
<feature type="transmembrane region" description="Helical" evidence="7">
    <location>
        <begin position="382"/>
        <end position="405"/>
    </location>
</feature>
<evidence type="ECO:0000313" key="8">
    <source>
        <dbReference type="EMBL" id="KAA6317471.1"/>
    </source>
</evidence>
<name>A0A5J4Q9T6_9ZZZZ</name>
<dbReference type="PANTHER" id="PTHR30250">
    <property type="entry name" value="PST FAMILY PREDICTED COLANIC ACID TRANSPORTER"/>
    <property type="match status" value="1"/>
</dbReference>
<keyword evidence="6 7" id="KW-0472">Membrane</keyword>
<evidence type="ECO:0000256" key="6">
    <source>
        <dbReference type="ARBA" id="ARBA00023136"/>
    </source>
</evidence>
<accession>A0A5J4Q9T6</accession>
<dbReference type="CDD" id="cd13127">
    <property type="entry name" value="MATE_tuaB_like"/>
    <property type="match status" value="1"/>
</dbReference>
<protein>
    <submittedName>
        <fullName evidence="8">Teichuronic acid biosynthesis protein TuaB</fullName>
    </submittedName>
</protein>
<feature type="transmembrane region" description="Helical" evidence="7">
    <location>
        <begin position="79"/>
        <end position="102"/>
    </location>
</feature>
<comment type="subcellular location">
    <subcellularLocation>
        <location evidence="1">Cell membrane</location>
        <topology evidence="1">Multi-pass membrane protein</topology>
    </subcellularLocation>
</comment>
<comment type="caution">
    <text evidence="8">The sequence shown here is derived from an EMBL/GenBank/DDBJ whole genome shotgun (WGS) entry which is preliminary data.</text>
</comment>
<dbReference type="AlphaFoldDB" id="A0A5J4Q9T6"/>
<evidence type="ECO:0000256" key="4">
    <source>
        <dbReference type="ARBA" id="ARBA00022692"/>
    </source>
</evidence>
<feature type="transmembrane region" description="Helical" evidence="7">
    <location>
        <begin position="12"/>
        <end position="35"/>
    </location>
</feature>
<feature type="transmembrane region" description="Helical" evidence="7">
    <location>
        <begin position="41"/>
        <end position="67"/>
    </location>
</feature>
<feature type="transmembrane region" description="Helical" evidence="7">
    <location>
        <begin position="170"/>
        <end position="189"/>
    </location>
</feature>
<dbReference type="Pfam" id="PF13440">
    <property type="entry name" value="Polysacc_synt_3"/>
    <property type="match status" value="1"/>
</dbReference>
<feature type="transmembrane region" description="Helical" evidence="7">
    <location>
        <begin position="318"/>
        <end position="338"/>
    </location>
</feature>
<feature type="transmembrane region" description="Helical" evidence="7">
    <location>
        <begin position="287"/>
        <end position="306"/>
    </location>
</feature>
<evidence type="ECO:0000256" key="3">
    <source>
        <dbReference type="ARBA" id="ARBA00022475"/>
    </source>
</evidence>
<dbReference type="PANTHER" id="PTHR30250:SF10">
    <property type="entry name" value="LIPOPOLYSACCHARIDE BIOSYNTHESIS PROTEIN WZXC"/>
    <property type="match status" value="1"/>
</dbReference>
<dbReference type="EMBL" id="SNRY01004511">
    <property type="protein sequence ID" value="KAA6317471.1"/>
    <property type="molecule type" value="Genomic_DNA"/>
</dbReference>
<feature type="transmembrane region" description="Helical" evidence="7">
    <location>
        <begin position="354"/>
        <end position="376"/>
    </location>
</feature>
<keyword evidence="5 7" id="KW-1133">Transmembrane helix</keyword>
<feature type="transmembrane region" description="Helical" evidence="7">
    <location>
        <begin position="443"/>
        <end position="462"/>
    </location>
</feature>
<feature type="transmembrane region" description="Helical" evidence="7">
    <location>
        <begin position="114"/>
        <end position="136"/>
    </location>
</feature>
<sequence>MTIKQEVIRGSFYTAVSKYAGIIVSLVVSAILARLLTPEDFGIVAVAIVIISFFSIFSDLGIGPAIVQHQALSKEDISYIYSFTIYSGFVIGILFFVSSWLIADYYQNNKLVSICQILSLNVFFATINIVPNALLLKNKRFKFIAYRSFIFQITGGIISIIAVLCGVGMHALLINPVFSSIGIFMVNFIQYPQKFYCRLKVESLKHISSFSTYQFLFNFVNYFSRNLDKLMVGKYLGMIPLGYYEKSYRLMMLPLGNITHVITPVIHPLFARYQNDLKRLTAYDLRIIRFFAFIGFPLAMLLFFTSKELILLVFGEQWAAAVPIFKILSLSVGIQVIYSSNGSMFQTANATKELFYFGIISATINILGLLIALSIFKSSVAVAWGVVITFTLNFLQCYWFLFCKVLKSRLSFFFRELYSPLIISAIIALVLYCVTIWSMDMLLIYSLGLKVMVFCLLLFLYVQITGE</sequence>
<feature type="non-terminal residue" evidence="8">
    <location>
        <position position="467"/>
    </location>
</feature>
<keyword evidence="4 7" id="KW-0812">Transmembrane</keyword>
<keyword evidence="3" id="KW-1003">Cell membrane</keyword>
<feature type="transmembrane region" description="Helical" evidence="7">
    <location>
        <begin position="417"/>
        <end position="437"/>
    </location>
</feature>
<organism evidence="8">
    <name type="scientific">termite gut metagenome</name>
    <dbReference type="NCBI Taxonomy" id="433724"/>
    <lineage>
        <taxon>unclassified sequences</taxon>
        <taxon>metagenomes</taxon>
        <taxon>organismal metagenomes</taxon>
    </lineage>
</organism>
<proteinExistence type="inferred from homology"/>
<gene>
    <name evidence="8" type="ORF">EZS27_032381</name>
</gene>
<evidence type="ECO:0000256" key="1">
    <source>
        <dbReference type="ARBA" id="ARBA00004651"/>
    </source>
</evidence>
<reference evidence="8" key="1">
    <citation type="submission" date="2019-03" db="EMBL/GenBank/DDBJ databases">
        <title>Single cell metagenomics reveals metabolic interactions within the superorganism composed of flagellate Streblomastix strix and complex community of Bacteroidetes bacteria on its surface.</title>
        <authorList>
            <person name="Treitli S.C."/>
            <person name="Kolisko M."/>
            <person name="Husnik F."/>
            <person name="Keeling P."/>
            <person name="Hampl V."/>
        </authorList>
    </citation>
    <scope>NUCLEOTIDE SEQUENCE</scope>
    <source>
        <strain evidence="8">STM</strain>
    </source>
</reference>
<dbReference type="InterPro" id="IPR050833">
    <property type="entry name" value="Poly_Biosynth_Transport"/>
</dbReference>
<evidence type="ECO:0000256" key="2">
    <source>
        <dbReference type="ARBA" id="ARBA00007430"/>
    </source>
</evidence>
<dbReference type="GO" id="GO:0005886">
    <property type="term" value="C:plasma membrane"/>
    <property type="evidence" value="ECO:0007669"/>
    <property type="project" value="UniProtKB-SubCell"/>
</dbReference>
<evidence type="ECO:0000256" key="5">
    <source>
        <dbReference type="ARBA" id="ARBA00022989"/>
    </source>
</evidence>
<evidence type="ECO:0000256" key="7">
    <source>
        <dbReference type="SAM" id="Phobius"/>
    </source>
</evidence>
<feature type="transmembrane region" description="Helical" evidence="7">
    <location>
        <begin position="143"/>
        <end position="164"/>
    </location>
</feature>